<feature type="region of interest" description="Disordered" evidence="1">
    <location>
        <begin position="1"/>
        <end position="117"/>
    </location>
</feature>
<dbReference type="EMBL" id="JADILV010000066">
    <property type="protein sequence ID" value="MBO8484295.1"/>
    <property type="molecule type" value="Genomic_DNA"/>
</dbReference>
<accession>A0A940DTD6</accession>
<organism evidence="2 3">
    <name type="scientific">Candidatus Cryptobacteroides avicola</name>
    <dbReference type="NCBI Taxonomy" id="2840757"/>
    <lineage>
        <taxon>Bacteria</taxon>
        <taxon>Pseudomonadati</taxon>
        <taxon>Bacteroidota</taxon>
        <taxon>Bacteroidia</taxon>
        <taxon>Bacteroidales</taxon>
        <taxon>Candidatus Cryptobacteroides</taxon>
    </lineage>
</organism>
<evidence type="ECO:0000313" key="3">
    <source>
        <dbReference type="Proteomes" id="UP000725002"/>
    </source>
</evidence>
<proteinExistence type="predicted"/>
<dbReference type="AlphaFoldDB" id="A0A940DTD6"/>
<reference evidence="2" key="2">
    <citation type="journal article" date="2021" name="PeerJ">
        <title>Extensive microbial diversity within the chicken gut microbiome revealed by metagenomics and culture.</title>
        <authorList>
            <person name="Gilroy R."/>
            <person name="Ravi A."/>
            <person name="Getino M."/>
            <person name="Pursley I."/>
            <person name="Horton D.L."/>
            <person name="Alikhan N.F."/>
            <person name="Baker D."/>
            <person name="Gharbi K."/>
            <person name="Hall N."/>
            <person name="Watson M."/>
            <person name="Adriaenssens E.M."/>
            <person name="Foster-Nyarko E."/>
            <person name="Jarju S."/>
            <person name="Secka A."/>
            <person name="Antonio M."/>
            <person name="Oren A."/>
            <person name="Chaudhuri R.R."/>
            <person name="La Ragione R."/>
            <person name="Hildebrand F."/>
            <person name="Pallen M.J."/>
        </authorList>
    </citation>
    <scope>NUCLEOTIDE SEQUENCE</scope>
    <source>
        <strain evidence="2">G3-8215</strain>
    </source>
</reference>
<evidence type="ECO:0000313" key="2">
    <source>
        <dbReference type="EMBL" id="MBO8484295.1"/>
    </source>
</evidence>
<reference evidence="2" key="1">
    <citation type="submission" date="2020-10" db="EMBL/GenBank/DDBJ databases">
        <authorList>
            <person name="Gilroy R."/>
        </authorList>
    </citation>
    <scope>NUCLEOTIDE SEQUENCE</scope>
    <source>
        <strain evidence="2">G3-8215</strain>
    </source>
</reference>
<evidence type="ECO:0000256" key="1">
    <source>
        <dbReference type="SAM" id="MobiDB-lite"/>
    </source>
</evidence>
<name>A0A940DTD6_9BACT</name>
<protein>
    <submittedName>
        <fullName evidence="2">Uncharacterized protein</fullName>
    </submittedName>
</protein>
<gene>
    <name evidence="2" type="ORF">IAB75_09320</name>
</gene>
<sequence>MACAWVRNPPARKQKSTGPAPIFKDRQDHAFPVIPSAAEGSAELSTRISPLASPGRNDRPVPTEQQGPSGPHRSVSEASGRKPKQLPAVRGLQEPENKGKRFLHTPDYLDAEPVVRT</sequence>
<comment type="caution">
    <text evidence="2">The sequence shown here is derived from an EMBL/GenBank/DDBJ whole genome shotgun (WGS) entry which is preliminary data.</text>
</comment>
<dbReference type="Proteomes" id="UP000725002">
    <property type="component" value="Unassembled WGS sequence"/>
</dbReference>